<evidence type="ECO:0000256" key="1">
    <source>
        <dbReference type="SAM" id="Phobius"/>
    </source>
</evidence>
<dbReference type="Proteomes" id="UP001174909">
    <property type="component" value="Unassembled WGS sequence"/>
</dbReference>
<feature type="transmembrane region" description="Helical" evidence="1">
    <location>
        <begin position="446"/>
        <end position="464"/>
    </location>
</feature>
<gene>
    <name evidence="3" type="ORF">GBAR_LOCUS28316</name>
</gene>
<keyword evidence="2" id="KW-0732">Signal</keyword>
<evidence type="ECO:0000313" key="3">
    <source>
        <dbReference type="EMBL" id="CAI8051745.1"/>
    </source>
</evidence>
<feature type="transmembrane region" description="Helical" evidence="1">
    <location>
        <begin position="255"/>
        <end position="275"/>
    </location>
</feature>
<protein>
    <submittedName>
        <fullName evidence="3">Uncharacterized protein</fullName>
    </submittedName>
</protein>
<evidence type="ECO:0000256" key="2">
    <source>
        <dbReference type="SAM" id="SignalP"/>
    </source>
</evidence>
<dbReference type="EMBL" id="CASHTH010003955">
    <property type="protein sequence ID" value="CAI8051745.1"/>
    <property type="molecule type" value="Genomic_DNA"/>
</dbReference>
<feature type="transmembrane region" description="Helical" evidence="1">
    <location>
        <begin position="471"/>
        <end position="495"/>
    </location>
</feature>
<sequence>MLACFSLVFSLSVALSCGEELLTPLGETASDLDWPKDKKKLGKPDVRLPICTTPKSSYHCEDLHFDYGIQCVGNQIFLTPCYCLSSDSRLGHCQFTCFRNTFLVTSDNASLLREQCSPFNRAGMFCGECSNNTGYPVYSFSLKCIECDTSWKSIVKYVAVAYVPLALFVCVLVAFRISVNTVPLLGFILVAQTANFPFQMRLAVGMIEAEHIPKYQRMGLRILGSVYGIWNLDFFRSVYQPFCFSSNWTTIETMCLDYIIAAYPFIFILLIYTAVEFYSRGYRLFCWWKPFHWCLSRLKNGMNIKIPLVDAFGTFFSLSYAKTLSTSFDILSITAVWDKGGIKGYVPYYAATDKFDAKFVILGLTMFVVFNVLPIVVLLAYSLKKALVRADVEDVNGFFRPLLNTLLAPYKDGRDGTCNCRYFSAVYPTVRIILVVVLLISPNIFFQLLAAIVFLIVGMLVAIIKPYKSDLYNTVDTVLVLSLSVAYMSILSYFYAHFISPASINTAVVFAVIACNIPLLYSAALITYYAVFVKQFPQRLLYKLSKVLSEMKTFLCLWLQTRRRRSPQHERPSNIRPRGTMYVAIESGTVRVSNVDLSVVK</sequence>
<dbReference type="AlphaFoldDB" id="A0AA35XHK7"/>
<keyword evidence="1" id="KW-0812">Transmembrane</keyword>
<feature type="signal peptide" evidence="2">
    <location>
        <begin position="1"/>
        <end position="18"/>
    </location>
</feature>
<proteinExistence type="predicted"/>
<evidence type="ECO:0000313" key="4">
    <source>
        <dbReference type="Proteomes" id="UP001174909"/>
    </source>
</evidence>
<feature type="chain" id="PRO_5041454189" evidence="2">
    <location>
        <begin position="19"/>
        <end position="601"/>
    </location>
</feature>
<dbReference type="InterPro" id="IPR023298">
    <property type="entry name" value="ATPase_P-typ_TM_dom_sf"/>
</dbReference>
<feature type="transmembrane region" description="Helical" evidence="1">
    <location>
        <begin position="507"/>
        <end position="531"/>
    </location>
</feature>
<name>A0AA35XHK7_GEOBA</name>
<comment type="caution">
    <text evidence="3">The sequence shown here is derived from an EMBL/GenBank/DDBJ whole genome shotgun (WGS) entry which is preliminary data.</text>
</comment>
<accession>A0AA35XHK7</accession>
<reference evidence="3" key="1">
    <citation type="submission" date="2023-03" db="EMBL/GenBank/DDBJ databases">
        <authorList>
            <person name="Steffen K."/>
            <person name="Cardenas P."/>
        </authorList>
    </citation>
    <scope>NUCLEOTIDE SEQUENCE</scope>
</reference>
<feature type="transmembrane region" description="Helical" evidence="1">
    <location>
        <begin position="154"/>
        <end position="175"/>
    </location>
</feature>
<keyword evidence="4" id="KW-1185">Reference proteome</keyword>
<organism evidence="3 4">
    <name type="scientific">Geodia barretti</name>
    <name type="common">Barrett's horny sponge</name>
    <dbReference type="NCBI Taxonomy" id="519541"/>
    <lineage>
        <taxon>Eukaryota</taxon>
        <taxon>Metazoa</taxon>
        <taxon>Porifera</taxon>
        <taxon>Demospongiae</taxon>
        <taxon>Heteroscleromorpha</taxon>
        <taxon>Tetractinellida</taxon>
        <taxon>Astrophorina</taxon>
        <taxon>Geodiidae</taxon>
        <taxon>Geodia</taxon>
    </lineage>
</organism>
<feature type="transmembrane region" description="Helical" evidence="1">
    <location>
        <begin position="359"/>
        <end position="381"/>
    </location>
</feature>
<keyword evidence="1" id="KW-1133">Transmembrane helix</keyword>
<dbReference type="SUPFAM" id="SSF81665">
    <property type="entry name" value="Calcium ATPase, transmembrane domain M"/>
    <property type="match status" value="1"/>
</dbReference>
<keyword evidence="1" id="KW-0472">Membrane</keyword>